<feature type="chain" id="PRO_5045374666" evidence="3">
    <location>
        <begin position="39"/>
        <end position="1135"/>
    </location>
</feature>
<feature type="compositionally biased region" description="Low complexity" evidence="1">
    <location>
        <begin position="58"/>
        <end position="88"/>
    </location>
</feature>
<dbReference type="EMBL" id="JBBNOP010000020">
    <property type="protein sequence ID" value="MEQ3364253.1"/>
    <property type="molecule type" value="Genomic_DNA"/>
</dbReference>
<feature type="region of interest" description="Disordered" evidence="1">
    <location>
        <begin position="1002"/>
        <end position="1021"/>
    </location>
</feature>
<keyword evidence="2" id="KW-0472">Membrane</keyword>
<dbReference type="RefSeq" id="WP_349227963.1">
    <property type="nucleotide sequence ID" value="NZ_JBBNOP010000020.1"/>
</dbReference>
<dbReference type="Pfam" id="PF26182">
    <property type="entry name" value="Ig_NUP210_5th"/>
    <property type="match status" value="1"/>
</dbReference>
<keyword evidence="2" id="KW-0812">Transmembrane</keyword>
<dbReference type="Gene3D" id="2.60.40.4270">
    <property type="entry name" value="Listeria-Bacteroides repeat domain"/>
    <property type="match status" value="1"/>
</dbReference>
<organism evidence="5 6">
    <name type="scientific">Raoultibacter massiliensis</name>
    <dbReference type="NCBI Taxonomy" id="1852371"/>
    <lineage>
        <taxon>Bacteria</taxon>
        <taxon>Bacillati</taxon>
        <taxon>Actinomycetota</taxon>
        <taxon>Coriobacteriia</taxon>
        <taxon>Eggerthellales</taxon>
        <taxon>Eggerthellaceae</taxon>
        <taxon>Raoultibacter</taxon>
    </lineage>
</organism>
<proteinExistence type="predicted"/>
<keyword evidence="2" id="KW-1133">Transmembrane helix</keyword>
<dbReference type="SUPFAM" id="SSF49373">
    <property type="entry name" value="Invasin/intimin cell-adhesion fragments"/>
    <property type="match status" value="1"/>
</dbReference>
<dbReference type="InterPro" id="IPR008964">
    <property type="entry name" value="Invasin/intimin_cell_adhesion"/>
</dbReference>
<feature type="signal peptide" evidence="3">
    <location>
        <begin position="1"/>
        <end position="38"/>
    </location>
</feature>
<evidence type="ECO:0000256" key="3">
    <source>
        <dbReference type="SAM" id="SignalP"/>
    </source>
</evidence>
<evidence type="ECO:0000259" key="4">
    <source>
        <dbReference type="SMART" id="SM00635"/>
    </source>
</evidence>
<gene>
    <name evidence="5" type="ORF">AAA083_14835</name>
</gene>
<comment type="caution">
    <text evidence="5">The sequence shown here is derived from an EMBL/GenBank/DDBJ whole genome shotgun (WGS) entry which is preliminary data.</text>
</comment>
<dbReference type="InterPro" id="IPR003343">
    <property type="entry name" value="Big_2"/>
</dbReference>
<dbReference type="InterPro" id="IPR042229">
    <property type="entry name" value="Listeria/Bacterioides_rpt_sf"/>
</dbReference>
<keyword evidence="6" id="KW-1185">Reference proteome</keyword>
<name>A0ABV1JGN1_9ACTN</name>
<feature type="compositionally biased region" description="Pro residues" evidence="1">
    <location>
        <begin position="1002"/>
        <end position="1020"/>
    </location>
</feature>
<evidence type="ECO:0000313" key="6">
    <source>
        <dbReference type="Proteomes" id="UP001487305"/>
    </source>
</evidence>
<dbReference type="Gene3D" id="2.60.40.1080">
    <property type="match status" value="1"/>
</dbReference>
<accession>A0ABV1JGN1</accession>
<feature type="transmembrane region" description="Helical" evidence="2">
    <location>
        <begin position="1075"/>
        <end position="1096"/>
    </location>
</feature>
<feature type="region of interest" description="Disordered" evidence="1">
    <location>
        <begin position="41"/>
        <end position="106"/>
    </location>
</feature>
<sequence length="1135" mass="119543">MGMFEAFGNAKNTVQGKALAVFISLALALSFINVSAFASEGESDHPDAPVVQAESAADKPAANPEADDAAAGAEEPATATEPETAPSEKAPRIESGSGGGAITESGSSDASIALELQNASIEYLDQRISLPADRVDYPQSREFRFKAFADQGYELESVAMAVDGFETVLEPDGEGFYTIGAPAVASGLTVKVKAAAAEDFSGAESEDPSATPIDSETVIEPEGNAAASGEVGGRAAEGETVAGEEAVAVIADVSSPAFEGYAYVGNIIVKVTAGEGALPEGATVQASEVEREDVAEAVASEVESRGKKLQDMVAIDVTLLDEDGNAIQPETPVNVCFFDANVEGEEVGVYRVSDDASTVEAIGARQADAAIQSFDVDHFSIYVAAGEASQLGRASHRNSLSGNTLTIGNNYASGTTTSLGSWSHAFNVDSGAGFSDEALASDLAEEFIDDLGGGYLFEGAYYGDIQIMRLSVDDWRGALWYSTQDSGYDWKSIPASSVASIAFYYSAADSTNSPSGPSLTLDKSSLTIAVNSTATIKATTVPSGKSVLWSSSNTSVATVSSKGVVTAKGLGTAVVTASMTVNGTRYTASATVNVVRDSQGDTVQNAYFYLWIPGAIEGAQYQDTWLYAGLGQITAPSNLFQYASPNQITNLNGVVTDSGVPDYFKTKKIQYEGHLYTYSASGEGDYTFTVVWDYAVASNGANDGRNWYGENGQNTIIYPSGPNVNCWHVDGHVILNTPEKVTVDFQVQQPGSDGFASTGKPYPATISKGTALSSISIPNQPETKIYNGITYNFDGWYYDQACTKRVDFATGTITDHTVFYARYIAQFVQTISVDGAVVDTQTVEQGGSWVEYEYEAPDGRHIASVSINGVEQKIEEGLTSYTTDALNNVKAGRTIEIVTEADSYAVSYRFASDTAGMTLPAGVTDQLGQASVTSAYKYSTVENEFWAEAYEPVEVTDPDTGALQGTWTFAPGWDKERAYRVAGDVAFTGHWTYTEAEAPIPLPTPTPTDTPAPTPAPAATPAPGVLPADDPVAPIAGALADLAETVIGEDETPLAESNINDDETPLATFDYVHCWVHYYLILGIILTVLYGAGVLIRRIRFTSKLKGYEDDILGIDEGGVAAPSAAPVATEGKEA</sequence>
<evidence type="ECO:0000256" key="2">
    <source>
        <dbReference type="SAM" id="Phobius"/>
    </source>
</evidence>
<evidence type="ECO:0000256" key="1">
    <source>
        <dbReference type="SAM" id="MobiDB-lite"/>
    </source>
</evidence>
<dbReference type="Proteomes" id="UP001487305">
    <property type="component" value="Unassembled WGS sequence"/>
</dbReference>
<feature type="domain" description="BIG2" evidence="4">
    <location>
        <begin position="515"/>
        <end position="588"/>
    </location>
</feature>
<evidence type="ECO:0000313" key="5">
    <source>
        <dbReference type="EMBL" id="MEQ3364253.1"/>
    </source>
</evidence>
<protein>
    <submittedName>
        <fullName evidence="5">SHIRT domain-containing protein</fullName>
    </submittedName>
</protein>
<dbReference type="SMART" id="SM00635">
    <property type="entry name" value="BID_2"/>
    <property type="match status" value="1"/>
</dbReference>
<keyword evidence="3" id="KW-0732">Signal</keyword>
<reference evidence="5 6" key="1">
    <citation type="submission" date="2024-04" db="EMBL/GenBank/DDBJ databases">
        <title>Human intestinal bacterial collection.</title>
        <authorList>
            <person name="Pauvert C."/>
            <person name="Hitch T.C.A."/>
            <person name="Clavel T."/>
        </authorList>
    </citation>
    <scope>NUCLEOTIDE SEQUENCE [LARGE SCALE GENOMIC DNA]</scope>
    <source>
        <strain evidence="5 6">CLA-KB-H42</strain>
    </source>
</reference>